<organism evidence="1 2">
    <name type="scientific">Prunus persica</name>
    <name type="common">Peach</name>
    <name type="synonym">Amygdalus persica</name>
    <dbReference type="NCBI Taxonomy" id="3760"/>
    <lineage>
        <taxon>Eukaryota</taxon>
        <taxon>Viridiplantae</taxon>
        <taxon>Streptophyta</taxon>
        <taxon>Embryophyta</taxon>
        <taxon>Tracheophyta</taxon>
        <taxon>Spermatophyta</taxon>
        <taxon>Magnoliopsida</taxon>
        <taxon>eudicotyledons</taxon>
        <taxon>Gunneridae</taxon>
        <taxon>Pentapetalae</taxon>
        <taxon>rosids</taxon>
        <taxon>fabids</taxon>
        <taxon>Rosales</taxon>
        <taxon>Rosaceae</taxon>
        <taxon>Amygdaloideae</taxon>
        <taxon>Amygdaleae</taxon>
        <taxon>Prunus</taxon>
    </lineage>
</organism>
<evidence type="ECO:0000313" key="2">
    <source>
        <dbReference type="Proteomes" id="UP000006882"/>
    </source>
</evidence>
<gene>
    <name evidence="1" type="ORF">PRUPE_2G244300</name>
</gene>
<evidence type="ECO:0000313" key="1">
    <source>
        <dbReference type="EMBL" id="ONI24503.1"/>
    </source>
</evidence>
<name>A0A251QLA4_PRUPE</name>
<reference evidence="1" key="2">
    <citation type="submission" date="2016-12" db="EMBL/GenBank/DDBJ databases">
        <title>WGS assembly of Prunus persica.</title>
        <authorList>
            <person name="Verde I."/>
            <person name="Jenkins J."/>
            <person name="Dondini L."/>
            <person name="Micali S."/>
            <person name="Pagliarani G."/>
            <person name="Vendramin E."/>
            <person name="Paris R."/>
            <person name="Aramini V."/>
            <person name="Gazza L."/>
            <person name="Rossini L."/>
            <person name="Bassi D."/>
            <person name="Troggio M."/>
            <person name="Shu S."/>
            <person name="Grimwood J.H."/>
            <person name="Tartarini S."/>
            <person name="Dettori M.T."/>
            <person name="Schmutz J."/>
        </authorList>
    </citation>
    <scope>NUCLEOTIDE SEQUENCE</scope>
</reference>
<dbReference type="EMBL" id="CM007652">
    <property type="protein sequence ID" value="ONI24503.1"/>
    <property type="molecule type" value="Genomic_DNA"/>
</dbReference>
<sequence length="99" mass="11177">MGSWGPSRGRIVGAPPECMHKLSSIVRYVLQLSPSITTQSFVKDTNCQKKTRVHEFFFASDLKGIGCSLLCRLQRGPKRLTCLQIQTRTLQFLPSLFSF</sequence>
<dbReference type="Proteomes" id="UP000006882">
    <property type="component" value="Chromosome G2"/>
</dbReference>
<proteinExistence type="predicted"/>
<dbReference type="EMBL" id="CM007652">
    <property type="protein sequence ID" value="ONI24504.1"/>
    <property type="molecule type" value="Genomic_DNA"/>
</dbReference>
<dbReference type="EMBL" id="CM007652">
    <property type="protein sequence ID" value="ONI24502.1"/>
    <property type="molecule type" value="Genomic_DNA"/>
</dbReference>
<dbReference type="Gramene" id="ONI24504">
    <property type="protein sequence ID" value="ONI24504"/>
    <property type="gene ID" value="PRUPE_2G244300"/>
</dbReference>
<dbReference type="Gramene" id="ONI24502">
    <property type="protein sequence ID" value="ONI24502"/>
    <property type="gene ID" value="PRUPE_2G244300"/>
</dbReference>
<dbReference type="AlphaFoldDB" id="A0A251QLA4"/>
<accession>A0A251QLA4</accession>
<dbReference type="Gramene" id="ONI24503">
    <property type="protein sequence ID" value="ONI24503"/>
    <property type="gene ID" value="PRUPE_2G244300"/>
</dbReference>
<protein>
    <submittedName>
        <fullName evidence="1">Uncharacterized protein</fullName>
    </submittedName>
</protein>
<keyword evidence="2" id="KW-1185">Reference proteome</keyword>
<reference evidence="1 2" key="1">
    <citation type="journal article" date="2013" name="Nat. Genet.">
        <title>The high-quality draft genome of peach (Prunus persica) identifies unique patterns of genetic diversity, domestication and genome evolution.</title>
        <authorList>
            <consortium name="International Peach Genome Initiative"/>
            <person name="Verde I."/>
            <person name="Abbott A.G."/>
            <person name="Scalabrin S."/>
            <person name="Jung S."/>
            <person name="Shu S."/>
            <person name="Marroni F."/>
            <person name="Zhebentyayeva T."/>
            <person name="Dettori M.T."/>
            <person name="Grimwood J."/>
            <person name="Cattonaro F."/>
            <person name="Zuccolo A."/>
            <person name="Rossini L."/>
            <person name="Jenkins J."/>
            <person name="Vendramin E."/>
            <person name="Meisel L.A."/>
            <person name="Decroocq V."/>
            <person name="Sosinski B."/>
            <person name="Prochnik S."/>
            <person name="Mitros T."/>
            <person name="Policriti A."/>
            <person name="Cipriani G."/>
            <person name="Dondini L."/>
            <person name="Ficklin S."/>
            <person name="Goodstein D.M."/>
            <person name="Xuan P."/>
            <person name="Del Fabbro C."/>
            <person name="Aramini V."/>
            <person name="Copetti D."/>
            <person name="Gonzalez S."/>
            <person name="Horner D.S."/>
            <person name="Falchi R."/>
            <person name="Lucas S."/>
            <person name="Mica E."/>
            <person name="Maldonado J."/>
            <person name="Lazzari B."/>
            <person name="Bielenberg D."/>
            <person name="Pirona R."/>
            <person name="Miculan M."/>
            <person name="Barakat A."/>
            <person name="Testolin R."/>
            <person name="Stella A."/>
            <person name="Tartarini S."/>
            <person name="Tonutti P."/>
            <person name="Arus P."/>
            <person name="Orellana A."/>
            <person name="Wells C."/>
            <person name="Main D."/>
            <person name="Vizzotto G."/>
            <person name="Silva H."/>
            <person name="Salamini F."/>
            <person name="Schmutz J."/>
            <person name="Morgante M."/>
            <person name="Rokhsar D.S."/>
        </authorList>
    </citation>
    <scope>NUCLEOTIDE SEQUENCE [LARGE SCALE GENOMIC DNA]</scope>
    <source>
        <strain evidence="2">cv. Nemared</strain>
    </source>
</reference>